<evidence type="ECO:0000256" key="9">
    <source>
        <dbReference type="ARBA" id="ARBA00022824"/>
    </source>
</evidence>
<evidence type="ECO:0000256" key="13">
    <source>
        <dbReference type="RuleBase" id="RU365064"/>
    </source>
</evidence>
<dbReference type="AlphaFoldDB" id="A0A9W9W074"/>
<keyword evidence="7 13" id="KW-0808">Transferase</keyword>
<dbReference type="InterPro" id="IPR007704">
    <property type="entry name" value="PIG-M"/>
</dbReference>
<sequence>MPSSVIFTVPRVLVGACFLRLILLVYGGWQDANSAVKYTDIDYMVFTDASRYVANGDSPYARDTYRYTPSSRGCLSQLPGNSHLPGPRSRLHLVRSFSLQLMFLLGGLYFSSCVVTRGSSEGLLGVFVAALLWATLTKRPITAGAILGLAVHLKIYPFIYGASILWWWDAQRDGKPATKSDVDPFTRAMEFVTHSRVRFTLSALATFVALNGVMYLWYGMPFLQHTFFHHLTRIDHRHNFSPYATLLYLTSTGVAGFHSESLAFLPQLILSVVALPLALAKKNLATAMLAQTFAFVTFNKVCTSQYFIWYLILLPFYLPTSSLMRKPTLGISAAVLWVVGQALWLWQGFNLEFLGLSSFVPGLFLASLVFFAINIWILGMIVQDAGFNGDPIALAKKVHWEN</sequence>
<evidence type="ECO:0000313" key="14">
    <source>
        <dbReference type="EMBL" id="KAJ5392608.1"/>
    </source>
</evidence>
<dbReference type="EMBL" id="JAPZBU010000008">
    <property type="protein sequence ID" value="KAJ5392608.1"/>
    <property type="molecule type" value="Genomic_DNA"/>
</dbReference>
<dbReference type="GO" id="GO:0004376">
    <property type="term" value="F:GPI mannosyltransferase activity"/>
    <property type="evidence" value="ECO:0007669"/>
    <property type="project" value="InterPro"/>
</dbReference>
<comment type="subcellular location">
    <subcellularLocation>
        <location evidence="1 13">Endoplasmic reticulum membrane</location>
        <topology evidence="1 13">Multi-pass membrane protein</topology>
    </subcellularLocation>
</comment>
<evidence type="ECO:0000256" key="8">
    <source>
        <dbReference type="ARBA" id="ARBA00022692"/>
    </source>
</evidence>
<keyword evidence="10 13" id="KW-1133">Transmembrane helix</keyword>
<dbReference type="PANTHER" id="PTHR12886">
    <property type="entry name" value="PIG-M MANNOSYLTRANSFERASE"/>
    <property type="match status" value="1"/>
</dbReference>
<evidence type="ECO:0000256" key="10">
    <source>
        <dbReference type="ARBA" id="ARBA00022989"/>
    </source>
</evidence>
<comment type="caution">
    <text evidence="14">The sequence shown here is derived from an EMBL/GenBank/DDBJ whole genome shotgun (WGS) entry which is preliminary data.</text>
</comment>
<feature type="transmembrane region" description="Helical" evidence="13">
    <location>
        <begin position="353"/>
        <end position="377"/>
    </location>
</feature>
<evidence type="ECO:0000256" key="12">
    <source>
        <dbReference type="ARBA" id="ARBA00025399"/>
    </source>
</evidence>
<dbReference type="GO" id="GO:0005789">
    <property type="term" value="C:endoplasmic reticulum membrane"/>
    <property type="evidence" value="ECO:0007669"/>
    <property type="project" value="UniProtKB-SubCell"/>
</dbReference>
<feature type="transmembrane region" description="Helical" evidence="13">
    <location>
        <begin position="263"/>
        <end position="280"/>
    </location>
</feature>
<reference evidence="14" key="2">
    <citation type="journal article" date="2023" name="IMA Fungus">
        <title>Comparative genomic study of the Penicillium genus elucidates a diverse pangenome and 15 lateral gene transfer events.</title>
        <authorList>
            <person name="Petersen C."/>
            <person name="Sorensen T."/>
            <person name="Nielsen M.R."/>
            <person name="Sondergaard T.E."/>
            <person name="Sorensen J.L."/>
            <person name="Fitzpatrick D.A."/>
            <person name="Frisvad J.C."/>
            <person name="Nielsen K.L."/>
        </authorList>
    </citation>
    <scope>NUCLEOTIDE SEQUENCE</scope>
    <source>
        <strain evidence="14">IBT 29677</strain>
    </source>
</reference>
<evidence type="ECO:0000256" key="4">
    <source>
        <dbReference type="ARBA" id="ARBA00013797"/>
    </source>
</evidence>
<dbReference type="GO" id="GO:0006506">
    <property type="term" value="P:GPI anchor biosynthetic process"/>
    <property type="evidence" value="ECO:0007669"/>
    <property type="project" value="UniProtKB-KW"/>
</dbReference>
<protein>
    <recommendedName>
        <fullName evidence="4 13">GPI mannosyltransferase 1</fullName>
        <ecNumber evidence="13">2.4.1.-</ecNumber>
    </recommendedName>
    <alternativeName>
        <fullName evidence="13">GPI mannosyltransferase I</fullName>
    </alternativeName>
</protein>
<dbReference type="OrthoDB" id="1741594at2759"/>
<dbReference type="GO" id="GO:0051751">
    <property type="term" value="F:alpha-1,4-mannosyltransferase activity"/>
    <property type="evidence" value="ECO:0007669"/>
    <property type="project" value="InterPro"/>
</dbReference>
<dbReference type="GeneID" id="81371715"/>
<evidence type="ECO:0000256" key="5">
    <source>
        <dbReference type="ARBA" id="ARBA00022502"/>
    </source>
</evidence>
<comment type="similarity">
    <text evidence="3 13">Belongs to the PIGM family.</text>
</comment>
<dbReference type="GO" id="GO:1990529">
    <property type="term" value="C:glycosylphosphatidylinositol-mannosyltransferase I complex"/>
    <property type="evidence" value="ECO:0007669"/>
    <property type="project" value="TreeGrafter"/>
</dbReference>
<evidence type="ECO:0000313" key="15">
    <source>
        <dbReference type="Proteomes" id="UP001147747"/>
    </source>
</evidence>
<evidence type="ECO:0000256" key="11">
    <source>
        <dbReference type="ARBA" id="ARBA00023136"/>
    </source>
</evidence>
<evidence type="ECO:0000256" key="2">
    <source>
        <dbReference type="ARBA" id="ARBA00004687"/>
    </source>
</evidence>
<feature type="transmembrane region" description="Helical" evidence="13">
    <location>
        <begin position="12"/>
        <end position="29"/>
    </location>
</feature>
<evidence type="ECO:0000256" key="7">
    <source>
        <dbReference type="ARBA" id="ARBA00022679"/>
    </source>
</evidence>
<keyword evidence="5 13" id="KW-0337">GPI-anchor biosynthesis</keyword>
<keyword evidence="15" id="KW-1185">Reference proteome</keyword>
<comment type="function">
    <text evidence="12 13">Mannosyltransferase involved in glycosylphosphatidylinositol-anchor biosynthesis. Transfers the first alpha-1,4-mannose to GlcN-acyl-PI during GPI precursor assembly. Required for cell wall integrity.</text>
</comment>
<keyword evidence="9 13" id="KW-0256">Endoplasmic reticulum</keyword>
<keyword evidence="6 13" id="KW-0328">Glycosyltransferase</keyword>
<feature type="transmembrane region" description="Helical" evidence="13">
    <location>
        <begin position="292"/>
        <end position="317"/>
    </location>
</feature>
<dbReference type="Pfam" id="PF05007">
    <property type="entry name" value="Mannosyl_trans"/>
    <property type="match status" value="1"/>
</dbReference>
<feature type="transmembrane region" description="Helical" evidence="13">
    <location>
        <begin position="143"/>
        <end position="168"/>
    </location>
</feature>
<comment type="pathway">
    <text evidence="2 13">Glycolipid biosynthesis; glycosylphosphatidylinositol-anchor biosynthesis.</text>
</comment>
<reference evidence="14" key="1">
    <citation type="submission" date="2022-12" db="EMBL/GenBank/DDBJ databases">
        <authorList>
            <person name="Petersen C."/>
        </authorList>
    </citation>
    <scope>NUCLEOTIDE SEQUENCE</scope>
    <source>
        <strain evidence="14">IBT 29677</strain>
    </source>
</reference>
<dbReference type="PANTHER" id="PTHR12886:SF0">
    <property type="entry name" value="GPI MANNOSYLTRANSFERASE 1"/>
    <property type="match status" value="1"/>
</dbReference>
<dbReference type="RefSeq" id="XP_056488286.1">
    <property type="nucleotide sequence ID" value="XM_056632735.1"/>
</dbReference>
<name>A0A9W9W074_9EURO</name>
<proteinExistence type="inferred from homology"/>
<evidence type="ECO:0000256" key="1">
    <source>
        <dbReference type="ARBA" id="ARBA00004477"/>
    </source>
</evidence>
<dbReference type="Proteomes" id="UP001147747">
    <property type="component" value="Unassembled WGS sequence"/>
</dbReference>
<feature type="transmembrane region" description="Helical" evidence="13">
    <location>
        <begin position="199"/>
        <end position="219"/>
    </location>
</feature>
<feature type="transmembrane region" description="Helical" evidence="13">
    <location>
        <begin position="118"/>
        <end position="136"/>
    </location>
</feature>
<dbReference type="EC" id="2.4.1.-" evidence="13"/>
<feature type="transmembrane region" description="Helical" evidence="13">
    <location>
        <begin position="329"/>
        <end position="346"/>
    </location>
</feature>
<gene>
    <name evidence="14" type="ORF">N7509_008098</name>
</gene>
<keyword evidence="8 13" id="KW-0812">Transmembrane</keyword>
<evidence type="ECO:0000256" key="6">
    <source>
        <dbReference type="ARBA" id="ARBA00022676"/>
    </source>
</evidence>
<accession>A0A9W9W074</accession>
<organism evidence="14 15">
    <name type="scientific">Penicillium cosmopolitanum</name>
    <dbReference type="NCBI Taxonomy" id="1131564"/>
    <lineage>
        <taxon>Eukaryota</taxon>
        <taxon>Fungi</taxon>
        <taxon>Dikarya</taxon>
        <taxon>Ascomycota</taxon>
        <taxon>Pezizomycotina</taxon>
        <taxon>Eurotiomycetes</taxon>
        <taxon>Eurotiomycetidae</taxon>
        <taxon>Eurotiales</taxon>
        <taxon>Aspergillaceae</taxon>
        <taxon>Penicillium</taxon>
    </lineage>
</organism>
<evidence type="ECO:0000256" key="3">
    <source>
        <dbReference type="ARBA" id="ARBA00011071"/>
    </source>
</evidence>
<keyword evidence="11 13" id="KW-0472">Membrane</keyword>
<feature type="transmembrane region" description="Helical" evidence="13">
    <location>
        <begin position="93"/>
        <end position="112"/>
    </location>
</feature>